<dbReference type="PANTHER" id="PTHR43280:SF31">
    <property type="entry name" value="TRANSCRIPTIONAL REGULATORY PROTEIN"/>
    <property type="match status" value="1"/>
</dbReference>
<evidence type="ECO:0000259" key="4">
    <source>
        <dbReference type="PROSITE" id="PS01124"/>
    </source>
</evidence>
<comment type="caution">
    <text evidence="5">The sequence shown here is derived from an EMBL/GenBank/DDBJ whole genome shotgun (WGS) entry which is preliminary data.</text>
</comment>
<feature type="domain" description="HTH araC/xylS-type" evidence="4">
    <location>
        <begin position="217"/>
        <end position="316"/>
    </location>
</feature>
<dbReference type="InterPro" id="IPR009057">
    <property type="entry name" value="Homeodomain-like_sf"/>
</dbReference>
<accession>A0A318F682</accession>
<dbReference type="RefSeq" id="WP_110277285.1">
    <property type="nucleotide sequence ID" value="NZ_QJJG01000032.1"/>
</dbReference>
<dbReference type="InterPro" id="IPR018060">
    <property type="entry name" value="HTH_AraC"/>
</dbReference>
<dbReference type="PANTHER" id="PTHR43280">
    <property type="entry name" value="ARAC-FAMILY TRANSCRIPTIONAL REGULATOR"/>
    <property type="match status" value="1"/>
</dbReference>
<dbReference type="GO" id="GO:0043565">
    <property type="term" value="F:sequence-specific DNA binding"/>
    <property type="evidence" value="ECO:0007669"/>
    <property type="project" value="InterPro"/>
</dbReference>
<keyword evidence="2" id="KW-0238">DNA-binding</keyword>
<reference evidence="5 6" key="1">
    <citation type="submission" date="2018-05" db="EMBL/GenBank/DDBJ databases">
        <title>Freshwater and sediment microbial communities from various areas in North America, analyzing microbe dynamics in response to fracking.</title>
        <authorList>
            <person name="Lamendella R."/>
        </authorList>
    </citation>
    <scope>NUCLEOTIDE SEQUENCE [LARGE SCALE GENOMIC DNA]</scope>
    <source>
        <strain evidence="5 6">67</strain>
    </source>
</reference>
<dbReference type="Gene3D" id="1.10.10.60">
    <property type="entry name" value="Homeodomain-like"/>
    <property type="match status" value="1"/>
</dbReference>
<name>A0A318F682_KLEOX</name>
<evidence type="ECO:0000256" key="2">
    <source>
        <dbReference type="ARBA" id="ARBA00023125"/>
    </source>
</evidence>
<gene>
    <name evidence="5" type="ORF">DET57_13228</name>
</gene>
<dbReference type="Proteomes" id="UP000247485">
    <property type="component" value="Unassembled WGS sequence"/>
</dbReference>
<proteinExistence type="predicted"/>
<dbReference type="GO" id="GO:0003700">
    <property type="term" value="F:DNA-binding transcription factor activity"/>
    <property type="evidence" value="ECO:0007669"/>
    <property type="project" value="InterPro"/>
</dbReference>
<organism evidence="5 6">
    <name type="scientific">Klebsiella oxytoca</name>
    <dbReference type="NCBI Taxonomy" id="571"/>
    <lineage>
        <taxon>Bacteria</taxon>
        <taxon>Pseudomonadati</taxon>
        <taxon>Pseudomonadota</taxon>
        <taxon>Gammaproteobacteria</taxon>
        <taxon>Enterobacterales</taxon>
        <taxon>Enterobacteriaceae</taxon>
        <taxon>Klebsiella/Raoultella group</taxon>
        <taxon>Klebsiella</taxon>
    </lineage>
</organism>
<sequence length="321" mass="36342">MSRPTALYVPHVLSAADIAPEERYKRLSQNINCYGIEVVNNRRPDEIIATHKTISGVNGDYCSAMGSKNETIFDPHQATESSIYISLIVQGHQIIRGRKESVSSQVNQGTLIVHQRNDYYHYQCNDVKQLYVIPRSDKINEVFSGKLNSPMVSLENHHLAGFLKSHMQLLDAQSAILSTKETATVVDGLHNMALIMLADVAKERGLFSPGKLSHLFNGAKSFITQNYHQHSLSPDMLTQALRCSRASLDRAFNEQKTSVMALIRDIRLEAAREMLENNSQLRIEQISWVCGFVSHPLFGKQFREKYHVSPKVWRDNYNKAS</sequence>
<evidence type="ECO:0000313" key="6">
    <source>
        <dbReference type="Proteomes" id="UP000247485"/>
    </source>
</evidence>
<dbReference type="EMBL" id="QJJG01000032">
    <property type="protein sequence ID" value="PXW34869.1"/>
    <property type="molecule type" value="Genomic_DNA"/>
</dbReference>
<dbReference type="AlphaFoldDB" id="A0A318F682"/>
<dbReference type="Pfam" id="PF12833">
    <property type="entry name" value="HTH_18"/>
    <property type="match status" value="1"/>
</dbReference>
<dbReference type="PROSITE" id="PS01124">
    <property type="entry name" value="HTH_ARAC_FAMILY_2"/>
    <property type="match status" value="1"/>
</dbReference>
<keyword evidence="3" id="KW-0804">Transcription</keyword>
<dbReference type="SUPFAM" id="SSF46689">
    <property type="entry name" value="Homeodomain-like"/>
    <property type="match status" value="1"/>
</dbReference>
<evidence type="ECO:0000256" key="3">
    <source>
        <dbReference type="ARBA" id="ARBA00023163"/>
    </source>
</evidence>
<keyword evidence="1" id="KW-0805">Transcription regulation</keyword>
<protein>
    <submittedName>
        <fullName evidence="5">Helix-turn-helix protein</fullName>
    </submittedName>
</protein>
<dbReference type="SMART" id="SM00342">
    <property type="entry name" value="HTH_ARAC"/>
    <property type="match status" value="1"/>
</dbReference>
<evidence type="ECO:0000313" key="5">
    <source>
        <dbReference type="EMBL" id="PXW34869.1"/>
    </source>
</evidence>
<evidence type="ECO:0000256" key="1">
    <source>
        <dbReference type="ARBA" id="ARBA00023015"/>
    </source>
</evidence>